<accession>W9ZXB2</accession>
<dbReference type="AlphaFoldDB" id="W9ZXB2"/>
<organism evidence="2">
    <name type="scientific">Fusarium oxysporum f. sp. melonis 26406</name>
    <dbReference type="NCBI Taxonomy" id="1089452"/>
    <lineage>
        <taxon>Eukaryota</taxon>
        <taxon>Fungi</taxon>
        <taxon>Dikarya</taxon>
        <taxon>Ascomycota</taxon>
        <taxon>Pezizomycotina</taxon>
        <taxon>Sordariomycetes</taxon>
        <taxon>Hypocreomycetidae</taxon>
        <taxon>Hypocreales</taxon>
        <taxon>Nectriaceae</taxon>
        <taxon>Fusarium</taxon>
        <taxon>Fusarium oxysporum species complex</taxon>
    </lineage>
</organism>
<reference evidence="2" key="2">
    <citation type="submission" date="2012-05" db="EMBL/GenBank/DDBJ databases">
        <title>Annotation of the Genome Sequence of Fusarium oxysporum f. sp. melonis 26406.</title>
        <authorList>
            <consortium name="The Broad Institute Genomics Platform"/>
            <person name="Ma L.-J."/>
            <person name="Corby-Kistler H."/>
            <person name="Broz K."/>
            <person name="Gale L.R."/>
            <person name="Jonkers W."/>
            <person name="O'Donnell K."/>
            <person name="Ploetz R."/>
            <person name="Steinberg C."/>
            <person name="Schwartz D.C."/>
            <person name="VanEtten H."/>
            <person name="Zhou S."/>
            <person name="Young S.K."/>
            <person name="Zeng Q."/>
            <person name="Gargeya S."/>
            <person name="Fitzgerald M."/>
            <person name="Abouelleil A."/>
            <person name="Alvarado L."/>
            <person name="Chapman S.B."/>
            <person name="Gainer-Dewar J."/>
            <person name="Goldberg J."/>
            <person name="Griggs A."/>
            <person name="Gujja S."/>
            <person name="Hansen M."/>
            <person name="Howarth C."/>
            <person name="Imamovic A."/>
            <person name="Ireland A."/>
            <person name="Larimer J."/>
            <person name="McCowan C."/>
            <person name="Murphy C."/>
            <person name="Pearson M."/>
            <person name="Poon T.W."/>
            <person name="Priest M."/>
            <person name="Roberts A."/>
            <person name="Saif S."/>
            <person name="Shea T."/>
            <person name="Sykes S."/>
            <person name="Wortman J."/>
            <person name="Nusbaum C."/>
            <person name="Birren B."/>
        </authorList>
    </citation>
    <scope>NUCLEOTIDE SEQUENCE</scope>
    <source>
        <strain evidence="2">26406</strain>
    </source>
</reference>
<proteinExistence type="predicted"/>
<dbReference type="GO" id="GO:0033768">
    <property type="term" value="C:SUMO-targeted ubiquitin ligase complex"/>
    <property type="evidence" value="ECO:0007669"/>
    <property type="project" value="TreeGrafter"/>
</dbReference>
<reference evidence="2" key="1">
    <citation type="submission" date="2012-04" db="EMBL/GenBank/DDBJ databases">
        <title>The Genome Sequence of Fusarium oxysporum melonis.</title>
        <authorList>
            <consortium name="The Broad Institute Genome Sequencing Platform"/>
            <person name="Ma L.-J."/>
            <person name="Gale L.R."/>
            <person name="Schwartz D.C."/>
            <person name="Zhou S."/>
            <person name="Corby-Kistler H."/>
            <person name="Young S.K."/>
            <person name="Zeng Q."/>
            <person name="Gargeya S."/>
            <person name="Fitzgerald M."/>
            <person name="Haas B."/>
            <person name="Abouelleil A."/>
            <person name="Alvarado L."/>
            <person name="Arachchi H.M."/>
            <person name="Berlin A."/>
            <person name="Brown A."/>
            <person name="Chapman S.B."/>
            <person name="Chen Z."/>
            <person name="Dunbar C."/>
            <person name="Freedman E."/>
            <person name="Gearin G."/>
            <person name="Goldberg J."/>
            <person name="Griggs A."/>
            <person name="Gujja S."/>
            <person name="Heiman D."/>
            <person name="Howarth C."/>
            <person name="Larson L."/>
            <person name="Lui A."/>
            <person name="MacDonald P.J.P."/>
            <person name="Montmayeur A."/>
            <person name="Murphy C."/>
            <person name="Neiman D."/>
            <person name="Pearson M."/>
            <person name="Priest M."/>
            <person name="Roberts A."/>
            <person name="Saif S."/>
            <person name="Shea T."/>
            <person name="Shenoy N."/>
            <person name="Sisk P."/>
            <person name="Stolte C."/>
            <person name="Sykes S."/>
            <person name="Wortman J."/>
            <person name="Nusbaum C."/>
            <person name="Birren B."/>
        </authorList>
    </citation>
    <scope>NUCLEOTIDE SEQUENCE</scope>
    <source>
        <strain evidence="2">26406</strain>
    </source>
</reference>
<dbReference type="VEuPathDB" id="FungiDB:FOMG_17640"/>
<dbReference type="EMBL" id="JH659385">
    <property type="protein sequence ID" value="EXK25721.1"/>
    <property type="molecule type" value="Genomic_DNA"/>
</dbReference>
<dbReference type="PANTHER" id="PTHR28042">
    <property type="entry name" value="E3 UBIQUITIN-PROTEIN LIGASE COMPLEX SLX5-SLX8 SUBUNIT SLX5"/>
    <property type="match status" value="1"/>
</dbReference>
<feature type="region of interest" description="Disordered" evidence="1">
    <location>
        <begin position="163"/>
        <end position="194"/>
    </location>
</feature>
<evidence type="ECO:0008006" key="3">
    <source>
        <dbReference type="Google" id="ProtNLM"/>
    </source>
</evidence>
<name>W9ZXB2_FUSOX</name>
<dbReference type="GO" id="GO:0004842">
    <property type="term" value="F:ubiquitin-protein transferase activity"/>
    <property type="evidence" value="ECO:0007669"/>
    <property type="project" value="TreeGrafter"/>
</dbReference>
<gene>
    <name evidence="2" type="ORF">FOMG_17640</name>
</gene>
<evidence type="ECO:0000256" key="1">
    <source>
        <dbReference type="SAM" id="MobiDB-lite"/>
    </source>
</evidence>
<dbReference type="PANTHER" id="PTHR28042:SF1">
    <property type="entry name" value="E3 UBIQUITIN-PROTEIN LIGASE COMPLEX SLX5-SLX8 SUBUNIT SLX5"/>
    <property type="match status" value="1"/>
</dbReference>
<evidence type="ECO:0000313" key="2">
    <source>
        <dbReference type="EMBL" id="EXK25721.1"/>
    </source>
</evidence>
<dbReference type="InterPro" id="IPR038886">
    <property type="entry name" value="E3_SLX5/Rfp1"/>
</dbReference>
<dbReference type="HOGENOM" id="CLU_1065744_0_0_1"/>
<dbReference type="OrthoDB" id="2398441at2759"/>
<feature type="region of interest" description="Disordered" evidence="1">
    <location>
        <begin position="69"/>
        <end position="109"/>
    </location>
</feature>
<protein>
    <recommendedName>
        <fullName evidence="3">Cell cycle control protein</fullName>
    </recommendedName>
</protein>
<dbReference type="Proteomes" id="UP000030703">
    <property type="component" value="Unassembled WGS sequence"/>
</dbReference>
<sequence length="301" mass="33447">MYEAGNKADMNFSRRRRFNHPETQTHRLNPSPSAPVAFHGSPFIDLIIGSEIVPPQPLPHSRELAPLIDLTGSPDSPTETPHRDRTASGGFRIPRPPPRSASSIFSNYSDTGMDRFTDGFDRTSATLRAANRNISTVANQPSATRRDQPTSFLELLISGAFCPLPRQPDRKPRTPSPPPTRVGFTRDTCADPEKDSENVAICPACGNELAYNPNDTVLHSPGNTSKRKREERPFWALKKCGHVYCADCYNTRKRIKIKRNDSDSRASDEKFPDTLAANFSCAVEDCDTTGSKQDDWVGIYL</sequence>